<evidence type="ECO:0000256" key="4">
    <source>
        <dbReference type="SAM" id="Coils"/>
    </source>
</evidence>
<dbReference type="SUPFAM" id="SSF116734">
    <property type="entry name" value="DNA methylase specificity domain"/>
    <property type="match status" value="2"/>
</dbReference>
<comment type="similarity">
    <text evidence="1">Belongs to the type-I restriction system S methylase family.</text>
</comment>
<dbReference type="PANTHER" id="PTHR43140">
    <property type="entry name" value="TYPE-1 RESTRICTION ENZYME ECOKI SPECIFICITY PROTEIN"/>
    <property type="match status" value="1"/>
</dbReference>
<dbReference type="GO" id="GO:0016787">
    <property type="term" value="F:hydrolase activity"/>
    <property type="evidence" value="ECO:0007669"/>
    <property type="project" value="UniProtKB-KW"/>
</dbReference>
<dbReference type="Gene3D" id="3.90.220.20">
    <property type="entry name" value="DNA methylase specificity domains"/>
    <property type="match status" value="2"/>
</dbReference>
<reference evidence="8" key="1">
    <citation type="journal article" date="2019" name="Int. J. Syst. Evol. Microbiol.">
        <title>The Global Catalogue of Microorganisms (GCM) 10K type strain sequencing project: providing services to taxonomists for standard genome sequencing and annotation.</title>
        <authorList>
            <consortium name="The Broad Institute Genomics Platform"/>
            <consortium name="The Broad Institute Genome Sequencing Center for Infectious Disease"/>
            <person name="Wu L."/>
            <person name="Ma J."/>
        </authorList>
    </citation>
    <scope>NUCLEOTIDE SEQUENCE [LARGE SCALE GENOMIC DNA]</scope>
    <source>
        <strain evidence="8">KCTC 42875</strain>
    </source>
</reference>
<evidence type="ECO:0000256" key="3">
    <source>
        <dbReference type="ARBA" id="ARBA00023125"/>
    </source>
</evidence>
<dbReference type="EMBL" id="JBHRXK010000002">
    <property type="protein sequence ID" value="MFC3550330.1"/>
    <property type="molecule type" value="Genomic_DNA"/>
</dbReference>
<dbReference type="EC" id="3.1.21.-" evidence="7"/>
<feature type="domain" description="Type I restriction modification DNA specificity" evidence="6">
    <location>
        <begin position="13"/>
        <end position="183"/>
    </location>
</feature>
<gene>
    <name evidence="7" type="ORF">ACFOLC_04810</name>
</gene>
<evidence type="ECO:0000256" key="2">
    <source>
        <dbReference type="ARBA" id="ARBA00022747"/>
    </source>
</evidence>
<protein>
    <submittedName>
        <fullName evidence="7">Restriction endonuclease subunit S</fullName>
        <ecNumber evidence="7">3.1.21.-</ecNumber>
    </submittedName>
</protein>
<keyword evidence="3" id="KW-0238">DNA-binding</keyword>
<proteinExistence type="inferred from homology"/>
<evidence type="ECO:0000313" key="7">
    <source>
        <dbReference type="EMBL" id="MFC3550330.1"/>
    </source>
</evidence>
<dbReference type="InterPro" id="IPR000055">
    <property type="entry name" value="Restrct_endonuc_typeI_TRD"/>
</dbReference>
<evidence type="ECO:0000259" key="6">
    <source>
        <dbReference type="Pfam" id="PF01420"/>
    </source>
</evidence>
<keyword evidence="7" id="KW-0255">Endonuclease</keyword>
<dbReference type="Gene3D" id="1.10.287.1120">
    <property type="entry name" value="Bipartite methylase S protein"/>
    <property type="match status" value="1"/>
</dbReference>
<dbReference type="RefSeq" id="WP_386758101.1">
    <property type="nucleotide sequence ID" value="NZ_JBHRXK010000002.1"/>
</dbReference>
<dbReference type="PANTHER" id="PTHR43140:SF1">
    <property type="entry name" value="TYPE I RESTRICTION ENZYME ECOKI SPECIFICITY SUBUNIT"/>
    <property type="match status" value="1"/>
</dbReference>
<feature type="region of interest" description="Disordered" evidence="5">
    <location>
        <begin position="225"/>
        <end position="269"/>
    </location>
</feature>
<keyword evidence="2" id="KW-0680">Restriction system</keyword>
<dbReference type="InterPro" id="IPR051212">
    <property type="entry name" value="Type-I_RE_S_subunit"/>
</dbReference>
<name>A0ABV7RLS7_9GAMM</name>
<feature type="coiled-coil region" evidence="4">
    <location>
        <begin position="173"/>
        <end position="210"/>
    </location>
</feature>
<evidence type="ECO:0000256" key="1">
    <source>
        <dbReference type="ARBA" id="ARBA00010923"/>
    </source>
</evidence>
<evidence type="ECO:0000256" key="5">
    <source>
        <dbReference type="SAM" id="MobiDB-lite"/>
    </source>
</evidence>
<keyword evidence="4" id="KW-0175">Coiled coil</keyword>
<feature type="domain" description="Type I restriction modification DNA specificity" evidence="6">
    <location>
        <begin position="323"/>
        <end position="490"/>
    </location>
</feature>
<keyword evidence="7" id="KW-0378">Hydrolase</keyword>
<sequence length="561" mass="60015">MSDDSVAEVPPSWSKSELSGLADLMRGVSYKKEDASSSPASDSVPLIRATNITGSSLTFDGLVHVPKRYVSSDQIIRRGDIVIASSSGSKDVVGKAGQMVAEFAPVSFGAFCTVIRPAVEVDPRYVGYYFESPEYRSAISEISAGSNINNIKSSELALHVVPVAPRAEQTRIVEKLEELLSDLDAGVAELKAAQRKLAQYRQSLLKAAVEGALTADWRAARIGTVPVPLPPPLAGEGEGGGNTTRAASPHHAPPSQPSPASGGRGQGETGADLLQRILSERRARWEQKQLARFADQGKTPPKDWQAKYPQPIEPDLSDLPPLPDGWTWATIDQVAHVGTGVTPLRSKRAYFDGGEIPWTTSGALNDEFVTSATEYVTQAAVDECRLQMYPAGTLLVAMYGEGKTRGKCAELTFSSTINQAIAAIVFEQPAIEARSHVRTFLLDAYEAMRKQASGGVQPNLNLQIVKALAVPLPSPFEQVEIAVTLNAALAAVKEQQAAIEHALTQAAAQRKNILKSAFAGQLVPQDPNDEPASALLARIRATRAADGSITRKRGRKAKENA</sequence>
<keyword evidence="8" id="KW-1185">Reference proteome</keyword>
<accession>A0ABV7RLS7</accession>
<dbReference type="Pfam" id="PF01420">
    <property type="entry name" value="Methylase_S"/>
    <property type="match status" value="2"/>
</dbReference>
<keyword evidence="7" id="KW-0540">Nuclease</keyword>
<dbReference type="CDD" id="cd17252">
    <property type="entry name" value="RMtype1_S_EcoKI-TRD1-CR1_like"/>
    <property type="match status" value="1"/>
</dbReference>
<dbReference type="Proteomes" id="UP001595740">
    <property type="component" value="Unassembled WGS sequence"/>
</dbReference>
<comment type="caution">
    <text evidence="7">The sequence shown here is derived from an EMBL/GenBank/DDBJ whole genome shotgun (WGS) entry which is preliminary data.</text>
</comment>
<evidence type="ECO:0000313" key="8">
    <source>
        <dbReference type="Proteomes" id="UP001595740"/>
    </source>
</evidence>
<organism evidence="7 8">
    <name type="scientific">Lysobacter cavernae</name>
    <dbReference type="NCBI Taxonomy" id="1685901"/>
    <lineage>
        <taxon>Bacteria</taxon>
        <taxon>Pseudomonadati</taxon>
        <taxon>Pseudomonadota</taxon>
        <taxon>Gammaproteobacteria</taxon>
        <taxon>Lysobacterales</taxon>
        <taxon>Lysobacteraceae</taxon>
        <taxon>Lysobacter</taxon>
    </lineage>
</organism>
<dbReference type="GO" id="GO:0004519">
    <property type="term" value="F:endonuclease activity"/>
    <property type="evidence" value="ECO:0007669"/>
    <property type="project" value="UniProtKB-KW"/>
</dbReference>
<dbReference type="InterPro" id="IPR044946">
    <property type="entry name" value="Restrct_endonuc_typeI_TRD_sf"/>
</dbReference>